<evidence type="ECO:0000256" key="3">
    <source>
        <dbReference type="ARBA" id="ARBA00022989"/>
    </source>
</evidence>
<protein>
    <submittedName>
        <fullName evidence="6">Cobalt ABC transporter permease protein</fullName>
    </submittedName>
</protein>
<dbReference type="Proteomes" id="UP000179284">
    <property type="component" value="Chromosome I"/>
</dbReference>
<feature type="transmembrane region" description="Helical" evidence="5">
    <location>
        <begin position="119"/>
        <end position="137"/>
    </location>
</feature>
<evidence type="ECO:0000256" key="1">
    <source>
        <dbReference type="ARBA" id="ARBA00004141"/>
    </source>
</evidence>
<proteinExistence type="predicted"/>
<dbReference type="KEGG" id="bhu:bhn_I0780"/>
<reference evidence="7" key="1">
    <citation type="submission" date="2016-10" db="EMBL/GenBank/DDBJ databases">
        <title>The complete genome sequence of the rumen bacterium Butyrivibrio hungatei MB2003.</title>
        <authorList>
            <person name="Palevich N."/>
            <person name="Kelly W.J."/>
            <person name="Leahy S.C."/>
            <person name="Altermann E."/>
            <person name="Rakonjac J."/>
            <person name="Attwood G.T."/>
        </authorList>
    </citation>
    <scope>NUCLEOTIDE SEQUENCE [LARGE SCALE GENOMIC DNA]</scope>
    <source>
        <strain evidence="7">MB2003</strain>
    </source>
</reference>
<dbReference type="EMBL" id="CP017831">
    <property type="protein sequence ID" value="AOZ95814.1"/>
    <property type="molecule type" value="Genomic_DNA"/>
</dbReference>
<dbReference type="PANTHER" id="PTHR33514">
    <property type="entry name" value="PROTEIN ABCI12, CHLOROPLASTIC"/>
    <property type="match status" value="1"/>
</dbReference>
<name>A0A1D9P0E9_9FIRM</name>
<dbReference type="Pfam" id="PF02361">
    <property type="entry name" value="CbiQ"/>
    <property type="match status" value="1"/>
</dbReference>
<evidence type="ECO:0000256" key="5">
    <source>
        <dbReference type="SAM" id="Phobius"/>
    </source>
</evidence>
<evidence type="ECO:0000256" key="2">
    <source>
        <dbReference type="ARBA" id="ARBA00022692"/>
    </source>
</evidence>
<evidence type="ECO:0000256" key="4">
    <source>
        <dbReference type="ARBA" id="ARBA00023136"/>
    </source>
</evidence>
<evidence type="ECO:0000313" key="6">
    <source>
        <dbReference type="EMBL" id="AOZ95814.1"/>
    </source>
</evidence>
<feature type="transmembrane region" description="Helical" evidence="5">
    <location>
        <begin position="246"/>
        <end position="265"/>
    </location>
</feature>
<evidence type="ECO:0000313" key="7">
    <source>
        <dbReference type="Proteomes" id="UP000179284"/>
    </source>
</evidence>
<dbReference type="CDD" id="cd16914">
    <property type="entry name" value="EcfT"/>
    <property type="match status" value="1"/>
</dbReference>
<sequence length="275" mass="31807">MSRMISYEKKDTPIHKLSGFTKLVFFLLWCLTSALTFDTRILLLMILMGGIIYVISGTKWKQVSGVFIAIMFFMVINLTCIFFFAPYQGCEIYGTRHEIAHLFGPYTLTKEQLFYEFNVFIKYFTVIPAVFIFLVTTDPSELASSLNGVGVPYMIAYSLEIALRYIPDVQDEFHRIRNAQEARGIEMSSKGKMLSRIKNTAVIIFPLLFSTMERIDVVSNAMELRGFGKKKKRSWYSRRKLMTPDYVVIAFVIVFFVATMIITFHDGNRFYNPFA</sequence>
<comment type="subcellular location">
    <subcellularLocation>
        <location evidence="1">Membrane</location>
        <topology evidence="1">Multi-pass membrane protein</topology>
    </subcellularLocation>
</comment>
<dbReference type="PANTHER" id="PTHR33514:SF1">
    <property type="entry name" value="ABC TRANSPORTER PERMEASE"/>
    <property type="match status" value="1"/>
</dbReference>
<keyword evidence="3 5" id="KW-1133">Transmembrane helix</keyword>
<accession>A0A1D9P0E9</accession>
<feature type="transmembrane region" description="Helical" evidence="5">
    <location>
        <begin position="23"/>
        <end position="55"/>
    </location>
</feature>
<organism evidence="6 7">
    <name type="scientific">Butyrivibrio hungatei</name>
    <dbReference type="NCBI Taxonomy" id="185008"/>
    <lineage>
        <taxon>Bacteria</taxon>
        <taxon>Bacillati</taxon>
        <taxon>Bacillota</taxon>
        <taxon>Clostridia</taxon>
        <taxon>Lachnospirales</taxon>
        <taxon>Lachnospiraceae</taxon>
        <taxon>Butyrivibrio</taxon>
    </lineage>
</organism>
<feature type="transmembrane region" description="Helical" evidence="5">
    <location>
        <begin position="67"/>
        <end position="87"/>
    </location>
</feature>
<keyword evidence="2 5" id="KW-0812">Transmembrane</keyword>
<dbReference type="OrthoDB" id="8635523at2"/>
<dbReference type="GO" id="GO:0005886">
    <property type="term" value="C:plasma membrane"/>
    <property type="evidence" value="ECO:0007669"/>
    <property type="project" value="TreeGrafter"/>
</dbReference>
<keyword evidence="4 5" id="KW-0472">Membrane</keyword>
<dbReference type="InterPro" id="IPR003339">
    <property type="entry name" value="ABC/ECF_trnsptr_transmembrane"/>
</dbReference>
<dbReference type="AlphaFoldDB" id="A0A1D9P0E9"/>
<gene>
    <name evidence="6" type="ORF">bhn_I0780</name>
</gene>
<keyword evidence="7" id="KW-1185">Reference proteome</keyword>